<evidence type="ECO:0000256" key="3">
    <source>
        <dbReference type="ARBA" id="ARBA00023172"/>
    </source>
</evidence>
<proteinExistence type="inferred from homology"/>
<evidence type="ECO:0000313" key="6">
    <source>
        <dbReference type="Proteomes" id="UP000239322"/>
    </source>
</evidence>
<dbReference type="InterPro" id="IPR011010">
    <property type="entry name" value="DNA_brk_join_enz"/>
</dbReference>
<sequence length="344" mass="38766">MEVGVVGLTLQEARLSYQEAMRAAKVPFRTQEQYGQIVKRLERQYPNRHFAGIKTSDLYDFLYGEDGILLGRAAKTGVSYRAALRSFFAYGQGRGWTKTVTVVPQPPFKASGPKPEWNPTRLNEAELIQLLGRADHPVLRGMVAVAIGTALRVSDICKIQVMDVNLNAGDLYVWVKKTGRFDAMPITLDLEEELRRYLRWYTAETGATLQSGSAYLFPGWQHANDGGVLGWVPDTSRPCDYAWASRHLSDLYSECGISVQPRERWHVIRRSVARIYFDMLRNDVSYDHALRQVSALLGHLNSKTTETYLGLDAERRARDASLRGRRFISAAAGNVVSLPGRKIR</sequence>
<dbReference type="InterPro" id="IPR050090">
    <property type="entry name" value="Tyrosine_recombinase_XerCD"/>
</dbReference>
<dbReference type="Proteomes" id="UP000239322">
    <property type="component" value="Unassembled WGS sequence"/>
</dbReference>
<accession>A0A2S9PYC9</accession>
<keyword evidence="3" id="KW-0233">DNA recombination</keyword>
<dbReference type="OrthoDB" id="1822491at2"/>
<dbReference type="PANTHER" id="PTHR30349:SF41">
    <property type="entry name" value="INTEGRASE_RECOMBINASE PROTEIN MJ0367-RELATED"/>
    <property type="match status" value="1"/>
</dbReference>
<dbReference type="PROSITE" id="PS51898">
    <property type="entry name" value="TYR_RECOMBINASE"/>
    <property type="match status" value="1"/>
</dbReference>
<dbReference type="SUPFAM" id="SSF56349">
    <property type="entry name" value="DNA breaking-rejoining enzymes"/>
    <property type="match status" value="1"/>
</dbReference>
<name>A0A2S9PYC9_9ACTN</name>
<dbReference type="EMBL" id="PVLV01000121">
    <property type="protein sequence ID" value="PRH79424.1"/>
    <property type="molecule type" value="Genomic_DNA"/>
</dbReference>
<evidence type="ECO:0000256" key="1">
    <source>
        <dbReference type="ARBA" id="ARBA00008857"/>
    </source>
</evidence>
<reference evidence="5 6" key="1">
    <citation type="submission" date="2018-03" db="EMBL/GenBank/DDBJ databases">
        <title>Novel Streptomyces sp. from soil.</title>
        <authorList>
            <person name="Tan G.Y.A."/>
            <person name="Lee Z.Y."/>
        </authorList>
    </citation>
    <scope>NUCLEOTIDE SEQUENCE [LARGE SCALE GENOMIC DNA]</scope>
    <source>
        <strain evidence="5 6">ST5x</strain>
    </source>
</reference>
<keyword evidence="2" id="KW-0238">DNA-binding</keyword>
<organism evidence="5 6">
    <name type="scientific">Streptomyces solincola</name>
    <dbReference type="NCBI Taxonomy" id="2100817"/>
    <lineage>
        <taxon>Bacteria</taxon>
        <taxon>Bacillati</taxon>
        <taxon>Actinomycetota</taxon>
        <taxon>Actinomycetes</taxon>
        <taxon>Kitasatosporales</taxon>
        <taxon>Streptomycetaceae</taxon>
        <taxon>Streptomyces</taxon>
    </lineage>
</organism>
<dbReference type="PANTHER" id="PTHR30349">
    <property type="entry name" value="PHAGE INTEGRASE-RELATED"/>
    <property type="match status" value="1"/>
</dbReference>
<protein>
    <recommendedName>
        <fullName evidence="4">Tyr recombinase domain-containing protein</fullName>
    </recommendedName>
</protein>
<comment type="caution">
    <text evidence="5">The sequence shown here is derived from an EMBL/GenBank/DDBJ whole genome shotgun (WGS) entry which is preliminary data.</text>
</comment>
<evidence type="ECO:0000313" key="5">
    <source>
        <dbReference type="EMBL" id="PRH79424.1"/>
    </source>
</evidence>
<dbReference type="CDD" id="cd00397">
    <property type="entry name" value="DNA_BRE_C"/>
    <property type="match status" value="1"/>
</dbReference>
<dbReference type="InterPro" id="IPR002104">
    <property type="entry name" value="Integrase_catalytic"/>
</dbReference>
<dbReference type="Pfam" id="PF00589">
    <property type="entry name" value="Phage_integrase"/>
    <property type="match status" value="1"/>
</dbReference>
<dbReference type="GO" id="GO:0006310">
    <property type="term" value="P:DNA recombination"/>
    <property type="evidence" value="ECO:0007669"/>
    <property type="project" value="UniProtKB-KW"/>
</dbReference>
<dbReference type="Gene3D" id="1.10.443.10">
    <property type="entry name" value="Intergrase catalytic core"/>
    <property type="match status" value="1"/>
</dbReference>
<evidence type="ECO:0000256" key="2">
    <source>
        <dbReference type="ARBA" id="ARBA00023125"/>
    </source>
</evidence>
<dbReference type="InterPro" id="IPR013762">
    <property type="entry name" value="Integrase-like_cat_sf"/>
</dbReference>
<keyword evidence="6" id="KW-1185">Reference proteome</keyword>
<evidence type="ECO:0000259" key="4">
    <source>
        <dbReference type="PROSITE" id="PS51898"/>
    </source>
</evidence>
<gene>
    <name evidence="5" type="ORF">C6N75_10105</name>
</gene>
<feature type="domain" description="Tyr recombinase" evidence="4">
    <location>
        <begin position="117"/>
        <end position="321"/>
    </location>
</feature>
<comment type="similarity">
    <text evidence="1">Belongs to the 'phage' integrase family.</text>
</comment>
<dbReference type="GO" id="GO:0003677">
    <property type="term" value="F:DNA binding"/>
    <property type="evidence" value="ECO:0007669"/>
    <property type="project" value="UniProtKB-KW"/>
</dbReference>
<dbReference type="GO" id="GO:0015074">
    <property type="term" value="P:DNA integration"/>
    <property type="evidence" value="ECO:0007669"/>
    <property type="project" value="InterPro"/>
</dbReference>
<dbReference type="AlphaFoldDB" id="A0A2S9PYC9"/>